<keyword evidence="2" id="KW-0812">Transmembrane</keyword>
<comment type="caution">
    <text evidence="3">The sequence shown here is derived from an EMBL/GenBank/DDBJ whole genome shotgun (WGS) entry which is preliminary data.</text>
</comment>
<dbReference type="EMBL" id="AORV01000010">
    <property type="protein sequence ID" value="EMS73916.1"/>
    <property type="molecule type" value="Genomic_DNA"/>
</dbReference>
<sequence>MEDWIPVVGSLGLALIIVIPFIANKVMKYKLEIARINAETTLKAEQIRANNQLEIEMFVKQQEGRAKKSGYQEDADYDQAPDKIRRRV</sequence>
<evidence type="ECO:0000313" key="4">
    <source>
        <dbReference type="Proteomes" id="UP000014155"/>
    </source>
</evidence>
<keyword evidence="2" id="KW-1133">Transmembrane helix</keyword>
<feature type="transmembrane region" description="Helical" evidence="2">
    <location>
        <begin position="6"/>
        <end position="23"/>
    </location>
</feature>
<reference evidence="3 4" key="1">
    <citation type="journal article" date="2013" name="Genome Announc.">
        <title>Draft Genome Sequence of the Cellulolytic, Mesophilic, Anaerobic Bacterium Clostridium termitidis Strain CT1112 (DSM 5398).</title>
        <authorList>
            <person name="Lal S."/>
            <person name="Ramachandran U."/>
            <person name="Zhang X."/>
            <person name="Munir R."/>
            <person name="Sparling R."/>
            <person name="Levin D.B."/>
        </authorList>
    </citation>
    <scope>NUCLEOTIDE SEQUENCE [LARGE SCALE GENOMIC DNA]</scope>
    <source>
        <strain evidence="3 4">CT1112</strain>
    </source>
</reference>
<accession>S0FUC3</accession>
<evidence type="ECO:0000313" key="3">
    <source>
        <dbReference type="EMBL" id="EMS73916.1"/>
    </source>
</evidence>
<dbReference type="Proteomes" id="UP000014155">
    <property type="component" value="Unassembled WGS sequence"/>
</dbReference>
<gene>
    <name evidence="3" type="ORF">CTER_5539</name>
</gene>
<keyword evidence="4" id="KW-1185">Reference proteome</keyword>
<keyword evidence="2" id="KW-0472">Membrane</keyword>
<name>S0FUC3_RUMCE</name>
<evidence type="ECO:0000256" key="2">
    <source>
        <dbReference type="SAM" id="Phobius"/>
    </source>
</evidence>
<protein>
    <submittedName>
        <fullName evidence="3">Uncharacterized protein</fullName>
    </submittedName>
</protein>
<dbReference type="RefSeq" id="WP_004623246.1">
    <property type="nucleotide sequence ID" value="NZ_AORV01000010.1"/>
</dbReference>
<evidence type="ECO:0000256" key="1">
    <source>
        <dbReference type="SAM" id="MobiDB-lite"/>
    </source>
</evidence>
<dbReference type="AlphaFoldDB" id="S0FUC3"/>
<organism evidence="3 4">
    <name type="scientific">Ruminiclostridium cellobioparum subsp. termitidis CT1112</name>
    <dbReference type="NCBI Taxonomy" id="1195236"/>
    <lineage>
        <taxon>Bacteria</taxon>
        <taxon>Bacillati</taxon>
        <taxon>Bacillota</taxon>
        <taxon>Clostridia</taxon>
        <taxon>Eubacteriales</taxon>
        <taxon>Oscillospiraceae</taxon>
        <taxon>Ruminiclostridium</taxon>
    </lineage>
</organism>
<proteinExistence type="predicted"/>
<feature type="region of interest" description="Disordered" evidence="1">
    <location>
        <begin position="64"/>
        <end position="88"/>
    </location>
</feature>
<dbReference type="PATRIC" id="fig|1195236.3.peg.340"/>
<dbReference type="STRING" id="1195236.CTER_5539"/>